<dbReference type="PANTHER" id="PTHR34187:SF2">
    <property type="entry name" value="DUF202 DOMAIN-CONTAINING PROTEIN"/>
    <property type="match status" value="1"/>
</dbReference>
<keyword evidence="10" id="KW-1185">Reference proteome</keyword>
<protein>
    <submittedName>
        <fullName evidence="9">DUF202 domain-containing protein</fullName>
    </submittedName>
</protein>
<feature type="transmembrane region" description="Helical" evidence="7">
    <location>
        <begin position="108"/>
        <end position="129"/>
    </location>
</feature>
<name>A0A5D0XPJ2_9MICC</name>
<evidence type="ECO:0000259" key="8">
    <source>
        <dbReference type="Pfam" id="PF02656"/>
    </source>
</evidence>
<evidence type="ECO:0000256" key="4">
    <source>
        <dbReference type="ARBA" id="ARBA00022989"/>
    </source>
</evidence>
<evidence type="ECO:0000313" key="9">
    <source>
        <dbReference type="EMBL" id="TYC98417.1"/>
    </source>
</evidence>
<keyword evidence="3 7" id="KW-0812">Transmembrane</keyword>
<dbReference type="Proteomes" id="UP000323410">
    <property type="component" value="Unassembled WGS sequence"/>
</dbReference>
<dbReference type="Pfam" id="PF02656">
    <property type="entry name" value="DUF202"/>
    <property type="match status" value="1"/>
</dbReference>
<feature type="transmembrane region" description="Helical" evidence="7">
    <location>
        <begin position="76"/>
        <end position="96"/>
    </location>
</feature>
<keyword evidence="5 7" id="KW-0472">Membrane</keyword>
<evidence type="ECO:0000313" key="10">
    <source>
        <dbReference type="Proteomes" id="UP000323410"/>
    </source>
</evidence>
<comment type="subcellular location">
    <subcellularLocation>
        <location evidence="1">Cell membrane</location>
        <topology evidence="1">Multi-pass membrane protein</topology>
    </subcellularLocation>
</comment>
<dbReference type="InterPro" id="IPR052053">
    <property type="entry name" value="IM_YidH-like"/>
</dbReference>
<evidence type="ECO:0000256" key="7">
    <source>
        <dbReference type="SAM" id="Phobius"/>
    </source>
</evidence>
<dbReference type="InterPro" id="IPR003807">
    <property type="entry name" value="DUF202"/>
</dbReference>
<feature type="compositionally biased region" description="Low complexity" evidence="6">
    <location>
        <begin position="29"/>
        <end position="38"/>
    </location>
</feature>
<proteinExistence type="predicted"/>
<keyword evidence="2" id="KW-1003">Cell membrane</keyword>
<reference evidence="9 10" key="1">
    <citation type="submission" date="2019-08" db="EMBL/GenBank/DDBJ databases">
        <title>Genone of Arthrobacter echini P9.</title>
        <authorList>
            <person name="Bowman J.P."/>
        </authorList>
    </citation>
    <scope>NUCLEOTIDE SEQUENCE [LARGE SCALE GENOMIC DNA]</scope>
    <source>
        <strain evidence="9 10">P9</strain>
    </source>
</reference>
<dbReference type="EMBL" id="VSLD01000005">
    <property type="protein sequence ID" value="TYC98417.1"/>
    <property type="molecule type" value="Genomic_DNA"/>
</dbReference>
<feature type="region of interest" description="Disordered" evidence="6">
    <location>
        <begin position="1"/>
        <end position="50"/>
    </location>
</feature>
<evidence type="ECO:0000256" key="3">
    <source>
        <dbReference type="ARBA" id="ARBA00022692"/>
    </source>
</evidence>
<keyword evidence="4 7" id="KW-1133">Transmembrane helix</keyword>
<comment type="caution">
    <text evidence="9">The sequence shown here is derived from an EMBL/GenBank/DDBJ whole genome shotgun (WGS) entry which is preliminary data.</text>
</comment>
<evidence type="ECO:0000256" key="1">
    <source>
        <dbReference type="ARBA" id="ARBA00004651"/>
    </source>
</evidence>
<feature type="transmembrane region" description="Helical" evidence="7">
    <location>
        <begin position="141"/>
        <end position="167"/>
    </location>
</feature>
<evidence type="ECO:0000256" key="2">
    <source>
        <dbReference type="ARBA" id="ARBA00022475"/>
    </source>
</evidence>
<dbReference type="AlphaFoldDB" id="A0A5D0XPJ2"/>
<organism evidence="9 10">
    <name type="scientific">Arthrobacter echini</name>
    <dbReference type="NCBI Taxonomy" id="1529066"/>
    <lineage>
        <taxon>Bacteria</taxon>
        <taxon>Bacillati</taxon>
        <taxon>Actinomycetota</taxon>
        <taxon>Actinomycetes</taxon>
        <taxon>Micrococcales</taxon>
        <taxon>Micrococcaceae</taxon>
        <taxon>Arthrobacter</taxon>
    </lineage>
</organism>
<evidence type="ECO:0000256" key="6">
    <source>
        <dbReference type="SAM" id="MobiDB-lite"/>
    </source>
</evidence>
<evidence type="ECO:0000256" key="5">
    <source>
        <dbReference type="ARBA" id="ARBA00023136"/>
    </source>
</evidence>
<dbReference type="OrthoDB" id="582337at2"/>
<feature type="domain" description="DUF202" evidence="8">
    <location>
        <begin position="67"/>
        <end position="134"/>
    </location>
</feature>
<accession>A0A5D0XPJ2</accession>
<sequence length="169" mass="17466">MPAAAPLGTYDGRVRSSRGPADQSDQPGDDGAAPAAAATPEQPVVDPNRRDSRAARFLGGGVDPDPRFTLANERTFLAWIRTALALLAGGIAVEAFTPETFIPPLRTALAVVLLGLALVLALAAGVRWLRVERAMRRQAPLPLPLLVPVLAAGGSLVAAAVLVGVLIGR</sequence>
<dbReference type="GO" id="GO:0005886">
    <property type="term" value="C:plasma membrane"/>
    <property type="evidence" value="ECO:0007669"/>
    <property type="project" value="UniProtKB-SubCell"/>
</dbReference>
<dbReference type="PANTHER" id="PTHR34187">
    <property type="entry name" value="FGR18P"/>
    <property type="match status" value="1"/>
</dbReference>
<gene>
    <name evidence="9" type="ORF">FQ377_11005</name>
</gene>